<protein>
    <submittedName>
        <fullName evidence="2">Uncharacterized protein</fullName>
    </submittedName>
</protein>
<feature type="compositionally biased region" description="Basic and acidic residues" evidence="1">
    <location>
        <begin position="1"/>
        <end position="12"/>
    </location>
</feature>
<feature type="region of interest" description="Disordered" evidence="1">
    <location>
        <begin position="158"/>
        <end position="215"/>
    </location>
</feature>
<organism evidence="2 3">
    <name type="scientific">Stylosanthes scabra</name>
    <dbReference type="NCBI Taxonomy" id="79078"/>
    <lineage>
        <taxon>Eukaryota</taxon>
        <taxon>Viridiplantae</taxon>
        <taxon>Streptophyta</taxon>
        <taxon>Embryophyta</taxon>
        <taxon>Tracheophyta</taxon>
        <taxon>Spermatophyta</taxon>
        <taxon>Magnoliopsida</taxon>
        <taxon>eudicotyledons</taxon>
        <taxon>Gunneridae</taxon>
        <taxon>Pentapetalae</taxon>
        <taxon>rosids</taxon>
        <taxon>fabids</taxon>
        <taxon>Fabales</taxon>
        <taxon>Fabaceae</taxon>
        <taxon>Papilionoideae</taxon>
        <taxon>50 kb inversion clade</taxon>
        <taxon>dalbergioids sensu lato</taxon>
        <taxon>Dalbergieae</taxon>
        <taxon>Pterocarpus clade</taxon>
        <taxon>Stylosanthes</taxon>
    </lineage>
</organism>
<dbReference type="EMBL" id="JASCZI010272123">
    <property type="protein sequence ID" value="MED6220378.1"/>
    <property type="molecule type" value="Genomic_DNA"/>
</dbReference>
<name>A0ABU6ZEK7_9FABA</name>
<keyword evidence="3" id="KW-1185">Reference proteome</keyword>
<proteinExistence type="predicted"/>
<evidence type="ECO:0000256" key="1">
    <source>
        <dbReference type="SAM" id="MobiDB-lite"/>
    </source>
</evidence>
<accession>A0ABU6ZEK7</accession>
<feature type="region of interest" description="Disordered" evidence="1">
    <location>
        <begin position="86"/>
        <end position="129"/>
    </location>
</feature>
<evidence type="ECO:0000313" key="3">
    <source>
        <dbReference type="Proteomes" id="UP001341840"/>
    </source>
</evidence>
<evidence type="ECO:0000313" key="2">
    <source>
        <dbReference type="EMBL" id="MED6220378.1"/>
    </source>
</evidence>
<sequence length="325" mass="36957">MDRGYDKYKRGDQLSSQVRHSQPLPLAASVELSKTSLVKLCWCAISPKINHQPSSWYCRPQQPLNQQPEGLDLNATAHDAAASNEANIGLAGKHVAPTPTPEGERRRSTSAFDRLAPGEDNPRPFGEIGSSESQITQELRHQMQLMEQIVKELQRENTELKHGAQKSRSRSTLRRHHCSRSRSPPRRRPKTPPRQCRRGSSTSEVESSSNDSYERELRTFRRYKRTRKEPWDNTPPIVGHTPLSGRILRVQSPKGFIKPTDMKYDGSTDPHIHLNDFEHRMICDGAVDEVKCPAFPTTLTWLAGQWFSSPQQAPFRATQRFGNYS</sequence>
<gene>
    <name evidence="2" type="ORF">PIB30_044257</name>
</gene>
<feature type="compositionally biased region" description="Basic residues" evidence="1">
    <location>
        <begin position="163"/>
        <end position="197"/>
    </location>
</feature>
<feature type="compositionally biased region" description="Low complexity" evidence="1">
    <location>
        <begin position="198"/>
        <end position="211"/>
    </location>
</feature>
<dbReference type="Proteomes" id="UP001341840">
    <property type="component" value="Unassembled WGS sequence"/>
</dbReference>
<feature type="region of interest" description="Disordered" evidence="1">
    <location>
        <begin position="1"/>
        <end position="22"/>
    </location>
</feature>
<reference evidence="2 3" key="1">
    <citation type="journal article" date="2023" name="Plants (Basel)">
        <title>Bridging the Gap: Combining Genomics and Transcriptomics Approaches to Understand Stylosanthes scabra, an Orphan Legume from the Brazilian Caatinga.</title>
        <authorList>
            <person name="Ferreira-Neto J.R.C."/>
            <person name="da Silva M.D."/>
            <person name="Binneck E."/>
            <person name="de Melo N.F."/>
            <person name="da Silva R.H."/>
            <person name="de Melo A.L.T.M."/>
            <person name="Pandolfi V."/>
            <person name="Bustamante F.O."/>
            <person name="Brasileiro-Vidal A.C."/>
            <person name="Benko-Iseppon A.M."/>
        </authorList>
    </citation>
    <scope>NUCLEOTIDE SEQUENCE [LARGE SCALE GENOMIC DNA]</scope>
    <source>
        <tissue evidence="2">Leaves</tissue>
    </source>
</reference>
<comment type="caution">
    <text evidence="2">The sequence shown here is derived from an EMBL/GenBank/DDBJ whole genome shotgun (WGS) entry which is preliminary data.</text>
</comment>